<feature type="binding site" evidence="4">
    <location>
        <position position="218"/>
    </location>
    <ligand>
        <name>GTP</name>
        <dbReference type="ChEBI" id="CHEBI:37565"/>
    </ligand>
</feature>
<evidence type="ECO:0000256" key="4">
    <source>
        <dbReference type="PIRSR" id="PIRSR006230-1"/>
    </source>
</evidence>
<organism evidence="6 7">
    <name type="scientific">Cymbomonas tetramitiformis</name>
    <dbReference type="NCBI Taxonomy" id="36881"/>
    <lineage>
        <taxon>Eukaryota</taxon>
        <taxon>Viridiplantae</taxon>
        <taxon>Chlorophyta</taxon>
        <taxon>Pyramimonadophyceae</taxon>
        <taxon>Pyramimonadales</taxon>
        <taxon>Pyramimonadaceae</taxon>
        <taxon>Cymbomonas</taxon>
    </lineage>
</organism>
<keyword evidence="7" id="KW-1185">Reference proteome</keyword>
<dbReference type="GO" id="GO:0005525">
    <property type="term" value="F:GTP binding"/>
    <property type="evidence" value="ECO:0007669"/>
    <property type="project" value="UniProtKB-KW"/>
</dbReference>
<evidence type="ECO:0000259" key="5">
    <source>
        <dbReference type="Pfam" id="PF01926"/>
    </source>
</evidence>
<dbReference type="GO" id="GO:0032543">
    <property type="term" value="P:mitochondrial translation"/>
    <property type="evidence" value="ECO:0007669"/>
    <property type="project" value="TreeGrafter"/>
</dbReference>
<dbReference type="PANTHER" id="PTHR45782">
    <property type="entry name" value="MITOCHONDRIAL RIBOSOME-ASSOCIATED GTPASE 1"/>
    <property type="match status" value="1"/>
</dbReference>
<dbReference type="PANTHER" id="PTHR45782:SF5">
    <property type="entry name" value="DAR GTPASE 3, CHLOROPLASTIC"/>
    <property type="match status" value="1"/>
</dbReference>
<dbReference type="EMBL" id="LGRX02029888">
    <property type="protein sequence ID" value="KAK3246362.1"/>
    <property type="molecule type" value="Genomic_DNA"/>
</dbReference>
<protein>
    <recommendedName>
        <fullName evidence="3">Mitochondrial GTPase 1</fullName>
    </recommendedName>
</protein>
<dbReference type="SUPFAM" id="SSF52540">
    <property type="entry name" value="P-loop containing nucleoside triphosphate hydrolases"/>
    <property type="match status" value="1"/>
</dbReference>
<dbReference type="AlphaFoldDB" id="A0AAE0C0W5"/>
<comment type="similarity">
    <text evidence="3">Belongs to the TRAFAC class YlqF/YawG GTPase family. MTG1 subfamily.</text>
</comment>
<evidence type="ECO:0000256" key="1">
    <source>
        <dbReference type="ARBA" id="ARBA00022741"/>
    </source>
</evidence>
<dbReference type="NCBIfam" id="TIGR03596">
    <property type="entry name" value="GTPase_YlqF"/>
    <property type="match status" value="1"/>
</dbReference>
<dbReference type="InterPro" id="IPR027417">
    <property type="entry name" value="P-loop_NTPase"/>
</dbReference>
<dbReference type="InterPro" id="IPR006073">
    <property type="entry name" value="GTP-bd"/>
</dbReference>
<evidence type="ECO:0000256" key="3">
    <source>
        <dbReference type="PIRNR" id="PIRNR006230"/>
    </source>
</evidence>
<feature type="binding site" evidence="4">
    <location>
        <begin position="102"/>
        <end position="105"/>
    </location>
    <ligand>
        <name>GTP</name>
        <dbReference type="ChEBI" id="CHEBI:37565"/>
    </ligand>
</feature>
<proteinExistence type="inferred from homology"/>
<dbReference type="InterPro" id="IPR019991">
    <property type="entry name" value="GTP-bd_ribosome_bgen"/>
</dbReference>
<reference evidence="6 7" key="1">
    <citation type="journal article" date="2015" name="Genome Biol. Evol.">
        <title>Comparative Genomics of a Bacterivorous Green Alga Reveals Evolutionary Causalities and Consequences of Phago-Mixotrophic Mode of Nutrition.</title>
        <authorList>
            <person name="Burns J.A."/>
            <person name="Paasch A."/>
            <person name="Narechania A."/>
            <person name="Kim E."/>
        </authorList>
    </citation>
    <scope>NUCLEOTIDE SEQUENCE [LARGE SCALE GENOMIC DNA]</scope>
    <source>
        <strain evidence="6 7">PLY_AMNH</strain>
    </source>
</reference>
<dbReference type="PIRSF" id="PIRSF006230">
    <property type="entry name" value="MG442"/>
    <property type="match status" value="1"/>
</dbReference>
<dbReference type="PRINTS" id="PR00326">
    <property type="entry name" value="GTP1OBG"/>
</dbReference>
<dbReference type="GO" id="GO:0005743">
    <property type="term" value="C:mitochondrial inner membrane"/>
    <property type="evidence" value="ECO:0007669"/>
    <property type="project" value="UniProtKB-SubCell"/>
</dbReference>
<keyword evidence="3" id="KW-0496">Mitochondrion</keyword>
<dbReference type="Pfam" id="PF01926">
    <property type="entry name" value="MMR_HSR1"/>
    <property type="match status" value="1"/>
</dbReference>
<sequence length="328" mass="36978">MRALAWCFFQNEKVQCAGESELFYPEEEKEDLFGQREDPSGRTIKVVQWYPGHIARAERLLKQQLKLVDMVVEVRDARIPLSTGHPQLPTWIGKRKHLLILNRDDMISTEDREQWSAYFQSQKQYCIFTNAQMGQGVNKVHKAASIIGESINEKRAKRGLQPRSVRIAAVGFPNVGKSALINRLVGKRTCHSAPKPGVTRQLRWVRIGEGIDLLDAPGVLPSRLTDQAAAARLAICNDIGEAAYTTSLVAAAMLTRFLYLPGEGGEDLRWNLEKRYGKAIEDTTPEEYVEWLAIERFKGDPEQAGLRLLGDYRKGYLGNAALELPVEF</sequence>
<dbReference type="InterPro" id="IPR016478">
    <property type="entry name" value="GTPase_MTG1"/>
</dbReference>
<dbReference type="FunFam" id="3.40.50.300:FF:001189">
    <property type="entry name" value="DAR GTPase 3 chloroplastic"/>
    <property type="match status" value="1"/>
</dbReference>
<accession>A0AAE0C0W5</accession>
<gene>
    <name evidence="6" type="ORF">CYMTET_44099</name>
</gene>
<dbReference type="Gene3D" id="3.40.50.300">
    <property type="entry name" value="P-loop containing nucleotide triphosphate hydrolases"/>
    <property type="match status" value="1"/>
</dbReference>
<evidence type="ECO:0000313" key="7">
    <source>
        <dbReference type="Proteomes" id="UP001190700"/>
    </source>
</evidence>
<keyword evidence="2 3" id="KW-0342">GTP-binding</keyword>
<comment type="caution">
    <text evidence="6">The sequence shown here is derived from an EMBL/GenBank/DDBJ whole genome shotgun (WGS) entry which is preliminary data.</text>
</comment>
<keyword evidence="1 3" id="KW-0547">Nucleotide-binding</keyword>
<name>A0AAE0C0W5_9CHLO</name>
<evidence type="ECO:0000256" key="2">
    <source>
        <dbReference type="ARBA" id="ARBA00023134"/>
    </source>
</evidence>
<dbReference type="GO" id="GO:0003924">
    <property type="term" value="F:GTPase activity"/>
    <property type="evidence" value="ECO:0007669"/>
    <property type="project" value="TreeGrafter"/>
</dbReference>
<feature type="domain" description="G" evidence="5">
    <location>
        <begin position="166"/>
        <end position="221"/>
    </location>
</feature>
<dbReference type="CDD" id="cd01856">
    <property type="entry name" value="YlqF"/>
    <property type="match status" value="1"/>
</dbReference>
<comment type="subcellular location">
    <subcellularLocation>
        <location evidence="3">Mitochondrion inner membrane</location>
        <topology evidence="3">Peripheral membrane protein</topology>
    </subcellularLocation>
</comment>
<dbReference type="Proteomes" id="UP001190700">
    <property type="component" value="Unassembled WGS sequence"/>
</dbReference>
<evidence type="ECO:0000313" key="6">
    <source>
        <dbReference type="EMBL" id="KAK3246362.1"/>
    </source>
</evidence>